<proteinExistence type="predicted"/>
<accession>A0A8S2T7E5</accession>
<comment type="caution">
    <text evidence="2">The sequence shown here is derived from an EMBL/GenBank/DDBJ whole genome shotgun (WGS) entry which is preliminary data.</text>
</comment>
<dbReference type="EMBL" id="CAJNOK010032304">
    <property type="protein sequence ID" value="CAF1482569.1"/>
    <property type="molecule type" value="Genomic_DNA"/>
</dbReference>
<dbReference type="AlphaFoldDB" id="A0A8S2T7E5"/>
<name>A0A8S2T7E5_9BILA</name>
<evidence type="ECO:0000313" key="2">
    <source>
        <dbReference type="EMBL" id="CAF4272883.1"/>
    </source>
</evidence>
<sequence>AAKKKLDETNKIIDENRYRAQELSNKIITKEQEYNDQHGEYTRITEDVQQRQTAKATLDGNIQNLNNKWTSAIMCRKNATEEVTDLRDKVANIKLRRRNEVQTKIQRQKEQENFRNNSRTVNNVQEKRYMTQRKLTTMSDYVDMIEEVIYEIKNGKTLTNDRIEEFADDLLYDESSNDACRVFLALGEKKLFISDLVFERLCNIIIDNHQQITKENSIRTIDILIENGRNPSYLCLKTLSIALQNQQNPTLRRYGSKILYNLIKTHSTLRLNPSLLNAMSHALNDSLTTVQSYMLYSFEEIVRNQRYDIPQQSIDNMEVLLSNMYQDINKNYGKCGLMASFFLNLLYRQYKLNENLLEIFSELLIVEIVNHKDLSLNRSASYVLQKAIENQLFIGHLTPKILNNISTCFNSISSQHKEMLEYCLKILCALNEDQLISTRLDIKLLKYYLTDTNFE</sequence>
<dbReference type="SUPFAM" id="SSF48371">
    <property type="entry name" value="ARM repeat"/>
    <property type="match status" value="1"/>
</dbReference>
<dbReference type="EMBL" id="CAJOBA010054234">
    <property type="protein sequence ID" value="CAF4272883.1"/>
    <property type="molecule type" value="Genomic_DNA"/>
</dbReference>
<organism evidence="2 3">
    <name type="scientific">Didymodactylos carnosus</name>
    <dbReference type="NCBI Taxonomy" id="1234261"/>
    <lineage>
        <taxon>Eukaryota</taxon>
        <taxon>Metazoa</taxon>
        <taxon>Spiralia</taxon>
        <taxon>Gnathifera</taxon>
        <taxon>Rotifera</taxon>
        <taxon>Eurotatoria</taxon>
        <taxon>Bdelloidea</taxon>
        <taxon>Philodinida</taxon>
        <taxon>Philodinidae</taxon>
        <taxon>Didymodactylos</taxon>
    </lineage>
</organism>
<dbReference type="Proteomes" id="UP000682733">
    <property type="component" value="Unassembled WGS sequence"/>
</dbReference>
<reference evidence="2" key="1">
    <citation type="submission" date="2021-02" db="EMBL/GenBank/DDBJ databases">
        <authorList>
            <person name="Nowell W R."/>
        </authorList>
    </citation>
    <scope>NUCLEOTIDE SEQUENCE</scope>
</reference>
<feature type="non-terminal residue" evidence="2">
    <location>
        <position position="455"/>
    </location>
</feature>
<evidence type="ECO:0000313" key="1">
    <source>
        <dbReference type="EMBL" id="CAF1482569.1"/>
    </source>
</evidence>
<evidence type="ECO:0000313" key="3">
    <source>
        <dbReference type="Proteomes" id="UP000682733"/>
    </source>
</evidence>
<feature type="non-terminal residue" evidence="2">
    <location>
        <position position="1"/>
    </location>
</feature>
<protein>
    <submittedName>
        <fullName evidence="2">Uncharacterized protein</fullName>
    </submittedName>
</protein>
<dbReference type="InterPro" id="IPR016024">
    <property type="entry name" value="ARM-type_fold"/>
</dbReference>
<dbReference type="Proteomes" id="UP000677228">
    <property type="component" value="Unassembled WGS sequence"/>
</dbReference>
<gene>
    <name evidence="1" type="ORF">OVA965_LOCUS36135</name>
    <name evidence="2" type="ORF">TMI583_LOCUS37130</name>
</gene>